<keyword evidence="11 12" id="KW-0998">Cell outer membrane</keyword>
<gene>
    <name evidence="14" type="ORF">H1P_4520003</name>
</gene>
<dbReference type="CDD" id="cd01347">
    <property type="entry name" value="ligand_gated_channel"/>
    <property type="match status" value="1"/>
</dbReference>
<dbReference type="PANTHER" id="PTHR32552:SF68">
    <property type="entry name" value="FERRICHROME OUTER MEMBRANE TRANSPORTER_PHAGE RECEPTOR"/>
    <property type="match status" value="1"/>
</dbReference>
<sequence>MDKLCFCYSSVSESDKRGLIRPSIDLSGPLTPDGKLLYRLNAVYQSGDEIQDYDNDLDRFFFSPVISWQIGDRTNLTIELEYLDDERPASFGVPAFGDGIANIPLEQISNEPDDLIEQEYFNVGYDLEHRFSDSWKLRHGFRYTNEDTTLDTAIPLALNEETGILGRFWTRQAVANEVFTLQTNVVGEFATGSIEHQLLFGVDLNRTNQDTINRIDLLNPLPLNIFAPVYEAFPRPEDFGELLLNSDEETETDRLGIYIQDQISFSDNLILLAGFRYDTVEQRLTGEQTAFFPDGADESQNDDGFSPRVGIVYKPIEEVSLYTSYSRSFAPNRLTSNVSDFFDPEVGEGFEVGVKTDLLNGKLVATLAYFDITKQNVVTEDPFVIGASIATGEQQSRGVELDTVGEILPGWNIIASYAFIDAEVSEDNIIEVGNQLNGVPQHSANLWTTYEIQSGDLQGLGFGLGFDFVGEREGDLENTFKLDSYFLTNAAIFYQGNNWRTAVNFRNLFDVDYIAGATATRERSNDPGEPFTVVGSFSIEF</sequence>
<evidence type="ECO:0000256" key="2">
    <source>
        <dbReference type="ARBA" id="ARBA00022448"/>
    </source>
</evidence>
<dbReference type="InterPro" id="IPR010105">
    <property type="entry name" value="TonB_sidphr_rcpt"/>
</dbReference>
<keyword evidence="2 12" id="KW-0813">Transport</keyword>
<comment type="similarity">
    <text evidence="12">Belongs to the TonB-dependent receptor family.</text>
</comment>
<comment type="subcellular location">
    <subcellularLocation>
        <location evidence="1 12">Cell outer membrane</location>
        <topology evidence="1 12">Multi-pass membrane protein</topology>
    </subcellularLocation>
</comment>
<keyword evidence="9" id="KW-0798">TonB box</keyword>
<dbReference type="GO" id="GO:0015344">
    <property type="term" value="F:siderophore uptake transmembrane transporter activity"/>
    <property type="evidence" value="ECO:0007669"/>
    <property type="project" value="TreeGrafter"/>
</dbReference>
<evidence type="ECO:0000256" key="11">
    <source>
        <dbReference type="ARBA" id="ARBA00023237"/>
    </source>
</evidence>
<dbReference type="EMBL" id="CAACVJ010000393">
    <property type="protein sequence ID" value="VEP16472.1"/>
    <property type="molecule type" value="Genomic_DNA"/>
</dbReference>
<dbReference type="InterPro" id="IPR036942">
    <property type="entry name" value="Beta-barrel_TonB_sf"/>
</dbReference>
<keyword evidence="7" id="KW-0408">Iron</keyword>
<keyword evidence="10 12" id="KW-0472">Membrane</keyword>
<dbReference type="GO" id="GO:0009279">
    <property type="term" value="C:cell outer membrane"/>
    <property type="evidence" value="ECO:0007669"/>
    <property type="project" value="UniProtKB-SubCell"/>
</dbReference>
<dbReference type="NCBIfam" id="TIGR01783">
    <property type="entry name" value="TonB-siderophor"/>
    <property type="match status" value="1"/>
</dbReference>
<organism evidence="14 15">
    <name type="scientific">Hyella patelloides LEGE 07179</name>
    <dbReference type="NCBI Taxonomy" id="945734"/>
    <lineage>
        <taxon>Bacteria</taxon>
        <taxon>Bacillati</taxon>
        <taxon>Cyanobacteriota</taxon>
        <taxon>Cyanophyceae</taxon>
        <taxon>Pleurocapsales</taxon>
        <taxon>Hyellaceae</taxon>
        <taxon>Hyella</taxon>
    </lineage>
</organism>
<evidence type="ECO:0000256" key="10">
    <source>
        <dbReference type="ARBA" id="ARBA00023136"/>
    </source>
</evidence>
<keyword evidence="14" id="KW-0675">Receptor</keyword>
<dbReference type="FunFam" id="2.40.170.20:FF:000005">
    <property type="entry name" value="TonB-dependent siderophore receptor"/>
    <property type="match status" value="1"/>
</dbReference>
<keyword evidence="5 12" id="KW-0812">Transmembrane</keyword>
<keyword evidence="15" id="KW-1185">Reference proteome</keyword>
<evidence type="ECO:0000256" key="8">
    <source>
        <dbReference type="ARBA" id="ARBA00023065"/>
    </source>
</evidence>
<dbReference type="PANTHER" id="PTHR32552">
    <property type="entry name" value="FERRICHROME IRON RECEPTOR-RELATED"/>
    <property type="match status" value="1"/>
</dbReference>
<keyword evidence="8" id="KW-0406">Ion transport</keyword>
<evidence type="ECO:0000256" key="7">
    <source>
        <dbReference type="ARBA" id="ARBA00023004"/>
    </source>
</evidence>
<accession>A0A563VYD9</accession>
<evidence type="ECO:0000256" key="12">
    <source>
        <dbReference type="PROSITE-ProRule" id="PRU01360"/>
    </source>
</evidence>
<dbReference type="InterPro" id="IPR000531">
    <property type="entry name" value="Beta-barrel_TonB"/>
</dbReference>
<dbReference type="Gene3D" id="2.40.170.20">
    <property type="entry name" value="TonB-dependent receptor, beta-barrel domain"/>
    <property type="match status" value="1"/>
</dbReference>
<proteinExistence type="inferred from homology"/>
<feature type="domain" description="TonB-dependent receptor-like beta-barrel" evidence="13">
    <location>
        <begin position="68"/>
        <end position="508"/>
    </location>
</feature>
<dbReference type="InterPro" id="IPR039426">
    <property type="entry name" value="TonB-dep_rcpt-like"/>
</dbReference>
<dbReference type="SUPFAM" id="SSF56935">
    <property type="entry name" value="Porins"/>
    <property type="match status" value="1"/>
</dbReference>
<evidence type="ECO:0000256" key="9">
    <source>
        <dbReference type="ARBA" id="ARBA00023077"/>
    </source>
</evidence>
<reference evidence="14 15" key="1">
    <citation type="submission" date="2019-01" db="EMBL/GenBank/DDBJ databases">
        <authorList>
            <person name="Brito A."/>
        </authorList>
    </citation>
    <scope>NUCLEOTIDE SEQUENCE [LARGE SCALE GENOMIC DNA]</scope>
    <source>
        <strain evidence="14">1</strain>
    </source>
</reference>
<evidence type="ECO:0000256" key="6">
    <source>
        <dbReference type="ARBA" id="ARBA00022729"/>
    </source>
</evidence>
<evidence type="ECO:0000313" key="15">
    <source>
        <dbReference type="Proteomes" id="UP000320055"/>
    </source>
</evidence>
<dbReference type="OrthoDB" id="473897at2"/>
<evidence type="ECO:0000256" key="5">
    <source>
        <dbReference type="ARBA" id="ARBA00022692"/>
    </source>
</evidence>
<protein>
    <submittedName>
        <fullName evidence="14">Ferrichrome-iron receptor</fullName>
    </submittedName>
</protein>
<dbReference type="GO" id="GO:0038023">
    <property type="term" value="F:signaling receptor activity"/>
    <property type="evidence" value="ECO:0007669"/>
    <property type="project" value="InterPro"/>
</dbReference>
<dbReference type="GO" id="GO:0015891">
    <property type="term" value="P:siderophore transport"/>
    <property type="evidence" value="ECO:0007669"/>
    <property type="project" value="InterPro"/>
</dbReference>
<evidence type="ECO:0000256" key="3">
    <source>
        <dbReference type="ARBA" id="ARBA00022452"/>
    </source>
</evidence>
<evidence type="ECO:0000259" key="13">
    <source>
        <dbReference type="Pfam" id="PF00593"/>
    </source>
</evidence>
<dbReference type="RefSeq" id="WP_144875266.1">
    <property type="nucleotide sequence ID" value="NZ_LR214187.1"/>
</dbReference>
<dbReference type="PROSITE" id="PS52016">
    <property type="entry name" value="TONB_DEPENDENT_REC_3"/>
    <property type="match status" value="1"/>
</dbReference>
<keyword evidence="6" id="KW-0732">Signal</keyword>
<keyword evidence="4" id="KW-0410">Iron transport</keyword>
<name>A0A563VYD9_9CYAN</name>
<dbReference type="Proteomes" id="UP000320055">
    <property type="component" value="Unassembled WGS sequence"/>
</dbReference>
<dbReference type="AlphaFoldDB" id="A0A563VYD9"/>
<keyword evidence="3 12" id="KW-1134">Transmembrane beta strand</keyword>
<dbReference type="Pfam" id="PF00593">
    <property type="entry name" value="TonB_dep_Rec_b-barrel"/>
    <property type="match status" value="1"/>
</dbReference>
<evidence type="ECO:0000256" key="4">
    <source>
        <dbReference type="ARBA" id="ARBA00022496"/>
    </source>
</evidence>
<evidence type="ECO:0000256" key="1">
    <source>
        <dbReference type="ARBA" id="ARBA00004571"/>
    </source>
</evidence>
<evidence type="ECO:0000313" key="14">
    <source>
        <dbReference type="EMBL" id="VEP16472.1"/>
    </source>
</evidence>